<accession>A0A1B2LXQ2</accession>
<dbReference type="PANTHER" id="PTHR23088:SF27">
    <property type="entry name" value="DEAMINATED GLUTATHIONE AMIDASE"/>
    <property type="match status" value="1"/>
</dbReference>
<dbReference type="RefSeq" id="WP_067553134.1">
    <property type="nucleotide sequence ID" value="NZ_CP016895.1"/>
</dbReference>
<dbReference type="AlphaFoldDB" id="A0A1B2LXQ2"/>
<organism evidence="3 4">
    <name type="scientific">Acinetobacter larvae</name>
    <dbReference type="NCBI Taxonomy" id="1789224"/>
    <lineage>
        <taxon>Bacteria</taxon>
        <taxon>Pseudomonadati</taxon>
        <taxon>Pseudomonadota</taxon>
        <taxon>Gammaproteobacteria</taxon>
        <taxon>Moraxellales</taxon>
        <taxon>Moraxellaceae</taxon>
        <taxon>Acinetobacter</taxon>
    </lineage>
</organism>
<name>A0A1B2LXQ2_9GAMM</name>
<dbReference type="KEGG" id="ala:BFG52_04625"/>
<dbReference type="OrthoDB" id="9803803at2"/>
<sequence>MKIAMLQAQSTAFDYDKNLEKLIHYAQKAQQQGAQLLITPEMYLSGYVLGAQTQNIAKQFPLQTLQSIAQDLHIALIVGGPRYVATATPPHVFNSAYFIDHNGQLLCCYDKTHLFGALDRQQFQPGQHAVVIQRYRGLNIALLICYDVEFPETVRAAAQAGADLIAVPTAQMQPYDIVNDSVIASRAWESQIYIAYVNQIGQEGYYHYVGKSTCASPTGQILVQASVEQEQLLFADIDHNTVRHGRQENPYLQDLRQDLFANNTH</sequence>
<dbReference type="Gene3D" id="3.60.110.10">
    <property type="entry name" value="Carbon-nitrogen hydrolase"/>
    <property type="match status" value="1"/>
</dbReference>
<evidence type="ECO:0000313" key="4">
    <source>
        <dbReference type="Proteomes" id="UP000093391"/>
    </source>
</evidence>
<dbReference type="InterPro" id="IPR036526">
    <property type="entry name" value="C-N_Hydrolase_sf"/>
</dbReference>
<dbReference type="EMBL" id="CP016895">
    <property type="protein sequence ID" value="AOA57710.1"/>
    <property type="molecule type" value="Genomic_DNA"/>
</dbReference>
<reference evidence="3 4" key="1">
    <citation type="submission" date="2016-08" db="EMBL/GenBank/DDBJ databases">
        <authorList>
            <person name="Seilhamer J.J."/>
        </authorList>
    </citation>
    <scope>NUCLEOTIDE SEQUENCE [LARGE SCALE GENOMIC DNA]</scope>
    <source>
        <strain evidence="3 4">BRTC-1</strain>
    </source>
</reference>
<protein>
    <recommendedName>
        <fullName evidence="2">CN hydrolase domain-containing protein</fullName>
    </recommendedName>
</protein>
<evidence type="ECO:0000313" key="3">
    <source>
        <dbReference type="EMBL" id="AOA57710.1"/>
    </source>
</evidence>
<dbReference type="PANTHER" id="PTHR23088">
    <property type="entry name" value="NITRILASE-RELATED"/>
    <property type="match status" value="1"/>
</dbReference>
<dbReference type="PROSITE" id="PS01227">
    <property type="entry name" value="UPF0012"/>
    <property type="match status" value="1"/>
</dbReference>
<evidence type="ECO:0000259" key="2">
    <source>
        <dbReference type="PROSITE" id="PS50263"/>
    </source>
</evidence>
<dbReference type="InterPro" id="IPR001110">
    <property type="entry name" value="UPF0012_CS"/>
</dbReference>
<proteinExistence type="inferred from homology"/>
<dbReference type="STRING" id="1789224.BFG52_04625"/>
<feature type="domain" description="CN hydrolase" evidence="2">
    <location>
        <begin position="1"/>
        <end position="239"/>
    </location>
</feature>
<evidence type="ECO:0000256" key="1">
    <source>
        <dbReference type="ARBA" id="ARBA00010613"/>
    </source>
</evidence>
<keyword evidence="4" id="KW-1185">Reference proteome</keyword>
<comment type="similarity">
    <text evidence="1">Belongs to the carbon-nitrogen hydrolase superfamily. NIT1/NIT2 family.</text>
</comment>
<dbReference type="Pfam" id="PF00795">
    <property type="entry name" value="CN_hydrolase"/>
    <property type="match status" value="1"/>
</dbReference>
<dbReference type="InterPro" id="IPR003010">
    <property type="entry name" value="C-N_Hydrolase"/>
</dbReference>
<dbReference type="PROSITE" id="PS50263">
    <property type="entry name" value="CN_HYDROLASE"/>
    <property type="match status" value="1"/>
</dbReference>
<dbReference type="Proteomes" id="UP000093391">
    <property type="component" value="Chromosome"/>
</dbReference>
<gene>
    <name evidence="3" type="ORF">BFG52_04625</name>
</gene>
<dbReference type="SUPFAM" id="SSF56317">
    <property type="entry name" value="Carbon-nitrogen hydrolase"/>
    <property type="match status" value="1"/>
</dbReference>